<evidence type="ECO:0000256" key="1">
    <source>
        <dbReference type="ARBA" id="ARBA00001244"/>
    </source>
</evidence>
<evidence type="ECO:0000256" key="5">
    <source>
        <dbReference type="ARBA" id="ARBA00021059"/>
    </source>
</evidence>
<dbReference type="KEGG" id="tmn:UCRPA7_8298"/>
<comment type="catalytic activity">
    <reaction evidence="1 11">
        <text>5-amino-1-(5-phospho-D-ribosyl)imidazole-4-carboxylate + H(+) = 5-amino-1-(5-phospho-beta-D-ribosyl)imidazole + CO2</text>
        <dbReference type="Rhea" id="RHEA:10792"/>
        <dbReference type="ChEBI" id="CHEBI:15378"/>
        <dbReference type="ChEBI" id="CHEBI:16526"/>
        <dbReference type="ChEBI" id="CHEBI:77657"/>
        <dbReference type="ChEBI" id="CHEBI:137981"/>
        <dbReference type="EC" id="4.1.1.21"/>
    </reaction>
</comment>
<feature type="compositionally biased region" description="Low complexity" evidence="13">
    <location>
        <begin position="420"/>
        <end position="433"/>
    </location>
</feature>
<evidence type="ECO:0000256" key="11">
    <source>
        <dbReference type="PIRNR" id="PIRNR001340"/>
    </source>
</evidence>
<sequence length="609" mass="66063">MSPSAPVVGLLGGGQLGRMLCEAAAPLDIQIAILDAENAPAKQINSHKKHGTGSFKDAAKIRELASHCDVLTVEIEHIDTEVLEEIDSQGVQVRAADGTTATKKVAIHPSWKTLRLIQNKYEQKEYLGKQGIPITEQIAIESGDAMLASMKEASKKFGFPWMLKSRKDSYDGRGNLKISSEADLETAVKEFGNLLCYAEKWVPFELELAVMVIRTENDQGKTKRVIPYPAVETIHEDNICSKVFMPPRNVSAEVCKRAQQVACSVVERLWGRGVFAVEMFLTKDGKVLVNEIAPRPHNSGHYTIEAVPYMSQYKAQLVSILDEPLPQELEPHVSSSIMVNILGGANSDSHIPLVEKAKSMYSSKVAVYPHLYGKESKPGRKIGHITVTGFVSIAELEKFAQPLIDIADEIKEERHRASSKALRPQQAPKAAAAPKDKPLVLVTMGSDSDLPILKAGIDILNQFGVPWEVDITSAHRTPGKMAQVATDAAGRGIKVIIAAAGGAAHLAGMASAHTPLPVIGVPVKATHLDGMDSLLSTVQMPRGVPTATVAINNSTNAALLAIRILGAFMPELQEKMKNYQLEMETQVKDKANLLREIGVDAYLAKLGKK</sequence>
<dbReference type="NCBIfam" id="TIGR01161">
    <property type="entry name" value="purK"/>
    <property type="match status" value="1"/>
</dbReference>
<dbReference type="RefSeq" id="XP_007919006.1">
    <property type="nucleotide sequence ID" value="XM_007920815.1"/>
</dbReference>
<dbReference type="InterPro" id="IPR013815">
    <property type="entry name" value="ATP_grasp_subdomain_1"/>
</dbReference>
<dbReference type="Pfam" id="PF00731">
    <property type="entry name" value="AIRC"/>
    <property type="match status" value="1"/>
</dbReference>
<evidence type="ECO:0000256" key="7">
    <source>
        <dbReference type="ARBA" id="ARBA00022755"/>
    </source>
</evidence>
<dbReference type="InterPro" id="IPR054350">
    <property type="entry name" value="PurT/PurK_preATP-grasp"/>
</dbReference>
<dbReference type="SMART" id="SM01001">
    <property type="entry name" value="AIRC"/>
    <property type="match status" value="1"/>
</dbReference>
<dbReference type="GO" id="GO:0004638">
    <property type="term" value="F:phosphoribosylaminoimidazole carboxylase activity"/>
    <property type="evidence" value="ECO:0007669"/>
    <property type="project" value="UniProtKB-UniRule"/>
</dbReference>
<dbReference type="InterPro" id="IPR000031">
    <property type="entry name" value="PurE_dom"/>
</dbReference>
<evidence type="ECO:0000256" key="12">
    <source>
        <dbReference type="SAM" id="Coils"/>
    </source>
</evidence>
<dbReference type="InterPro" id="IPR040686">
    <property type="entry name" value="PurK_C"/>
</dbReference>
<dbReference type="InterPro" id="IPR033747">
    <property type="entry name" value="PurE_ClassI"/>
</dbReference>
<dbReference type="Gene3D" id="3.40.50.20">
    <property type="match status" value="1"/>
</dbReference>
<reference evidence="16" key="1">
    <citation type="journal article" date="2013" name="Genome Announc.">
        <title>Draft genome sequence of the ascomycete Phaeoacremonium aleophilum strain UCR-PA7, a causal agent of the esca disease complex in grapevines.</title>
        <authorList>
            <person name="Blanco-Ulate B."/>
            <person name="Rolshausen P."/>
            <person name="Cantu D."/>
        </authorList>
    </citation>
    <scope>NUCLEOTIDE SEQUENCE [LARGE SCALE GENOMIC DNA]</scope>
    <source>
        <strain evidence="16">UCR-PA7</strain>
    </source>
</reference>
<dbReference type="Gene3D" id="3.30.470.20">
    <property type="entry name" value="ATP-grasp fold, B domain"/>
    <property type="match status" value="1"/>
</dbReference>
<evidence type="ECO:0000256" key="10">
    <source>
        <dbReference type="ARBA" id="ARBA00023239"/>
    </source>
</evidence>
<evidence type="ECO:0000313" key="15">
    <source>
        <dbReference type="EMBL" id="EON96210.1"/>
    </source>
</evidence>
<keyword evidence="8 11" id="KW-0210">Decarboxylase</keyword>
<dbReference type="NCBIfam" id="TIGR01162">
    <property type="entry name" value="purE"/>
    <property type="match status" value="1"/>
</dbReference>
<feature type="domain" description="ATP-grasp" evidence="14">
    <location>
        <begin position="124"/>
        <end position="321"/>
    </location>
</feature>
<keyword evidence="9 11" id="KW-0067">ATP-binding</keyword>
<dbReference type="InterPro" id="IPR011054">
    <property type="entry name" value="Rudment_hybrid_motif"/>
</dbReference>
<dbReference type="SUPFAM" id="SSF56059">
    <property type="entry name" value="Glutathione synthetase ATP-binding domain-like"/>
    <property type="match status" value="1"/>
</dbReference>
<dbReference type="GO" id="GO:0046872">
    <property type="term" value="F:metal ion binding"/>
    <property type="evidence" value="ECO:0007669"/>
    <property type="project" value="InterPro"/>
</dbReference>
<dbReference type="SUPFAM" id="SSF51246">
    <property type="entry name" value="Rudiment single hybrid motif"/>
    <property type="match status" value="1"/>
</dbReference>
<evidence type="ECO:0000259" key="14">
    <source>
        <dbReference type="PROSITE" id="PS50975"/>
    </source>
</evidence>
<dbReference type="HOGENOM" id="CLU_011534_3_2_1"/>
<keyword evidence="16" id="KW-1185">Reference proteome</keyword>
<dbReference type="Gene3D" id="3.30.1490.20">
    <property type="entry name" value="ATP-grasp fold, A domain"/>
    <property type="match status" value="1"/>
</dbReference>
<gene>
    <name evidence="15" type="ORF">UCRPA7_8298</name>
</gene>
<dbReference type="HAMAP" id="MF_01928">
    <property type="entry name" value="PurK"/>
    <property type="match status" value="1"/>
</dbReference>
<feature type="coiled-coil region" evidence="12">
    <location>
        <begin position="569"/>
        <end position="596"/>
    </location>
</feature>
<dbReference type="InterPro" id="IPR016301">
    <property type="entry name" value="Ade2_fungi/plant"/>
</dbReference>
<protein>
    <recommendedName>
        <fullName evidence="5 11">Phosphoribosylaminoimidazole carboxylase</fullName>
        <ecNumber evidence="4 11">4.1.1.21</ecNumber>
    </recommendedName>
</protein>
<dbReference type="PIRSF" id="PIRSF001340">
    <property type="entry name" value="AIR_carboxylase"/>
    <property type="match status" value="1"/>
</dbReference>
<dbReference type="GeneID" id="19329136"/>
<evidence type="ECO:0000256" key="2">
    <source>
        <dbReference type="ARBA" id="ARBA00004747"/>
    </source>
</evidence>
<dbReference type="Pfam" id="PF22660">
    <property type="entry name" value="RS_preATP-grasp-like"/>
    <property type="match status" value="1"/>
</dbReference>
<keyword evidence="7 11" id="KW-0658">Purine biosynthesis</keyword>
<dbReference type="eggNOG" id="KOG2835">
    <property type="taxonomic scope" value="Eukaryota"/>
</dbReference>
<dbReference type="OrthoDB" id="15425at2759"/>
<dbReference type="InterPro" id="IPR011761">
    <property type="entry name" value="ATP-grasp"/>
</dbReference>
<comment type="pathway">
    <text evidence="2 11">Purine metabolism; IMP biosynthesis via de novo pathway; 5-amino-1-(5-phospho-D-ribosyl)imidazole-4-carboxylate from 5-amino-1-(5-phospho-D-ribosyl)imidazole (carboxylase route): step 1/1.</text>
</comment>
<dbReference type="EMBL" id="KB933351">
    <property type="protein sequence ID" value="EON96210.1"/>
    <property type="molecule type" value="Genomic_DNA"/>
</dbReference>
<dbReference type="HAMAP" id="MF_01929">
    <property type="entry name" value="PurE_classI"/>
    <property type="match status" value="1"/>
</dbReference>
<feature type="region of interest" description="Disordered" evidence="13">
    <location>
        <begin position="415"/>
        <end position="434"/>
    </location>
</feature>
<accession>R8BA66</accession>
<evidence type="ECO:0000256" key="13">
    <source>
        <dbReference type="SAM" id="MobiDB-lite"/>
    </source>
</evidence>
<dbReference type="GO" id="GO:0005524">
    <property type="term" value="F:ATP binding"/>
    <property type="evidence" value="ECO:0007669"/>
    <property type="project" value="UniProtKB-UniRule"/>
</dbReference>
<dbReference type="InterPro" id="IPR005875">
    <property type="entry name" value="PurK"/>
</dbReference>
<keyword evidence="10 11" id="KW-0456">Lyase</keyword>
<dbReference type="SUPFAM" id="SSF52440">
    <property type="entry name" value="PreATP-grasp domain"/>
    <property type="match status" value="1"/>
</dbReference>
<name>R8BA66_PHAM7</name>
<comment type="similarity">
    <text evidence="3 11">In the C-terminal section; belongs to the AIR carboxylase family. Class I subfamily.</text>
</comment>
<evidence type="ECO:0000256" key="6">
    <source>
        <dbReference type="ARBA" id="ARBA00022741"/>
    </source>
</evidence>
<dbReference type="PANTHER" id="PTHR11609">
    <property type="entry name" value="PURINE BIOSYNTHESIS PROTEIN 6/7, PUR6/7"/>
    <property type="match status" value="1"/>
</dbReference>
<evidence type="ECO:0000256" key="3">
    <source>
        <dbReference type="ARBA" id="ARBA00006114"/>
    </source>
</evidence>
<dbReference type="InterPro" id="IPR003135">
    <property type="entry name" value="ATP-grasp_carboxylate-amine"/>
</dbReference>
<keyword evidence="12" id="KW-0175">Coiled coil</keyword>
<dbReference type="SUPFAM" id="SSF52255">
    <property type="entry name" value="N5-CAIR mutase (phosphoribosylaminoimidazole carboxylase, PurE)"/>
    <property type="match status" value="1"/>
</dbReference>
<organism evidence="15 16">
    <name type="scientific">Phaeoacremonium minimum (strain UCR-PA7)</name>
    <name type="common">Esca disease fungus</name>
    <name type="synonym">Togninia minima</name>
    <dbReference type="NCBI Taxonomy" id="1286976"/>
    <lineage>
        <taxon>Eukaryota</taxon>
        <taxon>Fungi</taxon>
        <taxon>Dikarya</taxon>
        <taxon>Ascomycota</taxon>
        <taxon>Pezizomycotina</taxon>
        <taxon>Sordariomycetes</taxon>
        <taxon>Sordariomycetidae</taxon>
        <taxon>Togniniales</taxon>
        <taxon>Togniniaceae</taxon>
        <taxon>Phaeoacremonium</taxon>
    </lineage>
</organism>
<evidence type="ECO:0000256" key="9">
    <source>
        <dbReference type="ARBA" id="ARBA00022840"/>
    </source>
</evidence>
<evidence type="ECO:0000256" key="8">
    <source>
        <dbReference type="ARBA" id="ARBA00022793"/>
    </source>
</evidence>
<dbReference type="PROSITE" id="PS50975">
    <property type="entry name" value="ATP_GRASP"/>
    <property type="match status" value="1"/>
</dbReference>
<dbReference type="PANTHER" id="PTHR11609:SF5">
    <property type="entry name" value="PHOSPHORIBOSYLAMINOIMIDAZOLE CARBOXYLASE"/>
    <property type="match status" value="1"/>
</dbReference>
<dbReference type="Gene3D" id="3.40.50.1970">
    <property type="match status" value="1"/>
</dbReference>
<dbReference type="UniPathway" id="UPA00074">
    <property type="reaction ID" value="UER00130"/>
</dbReference>
<dbReference type="EC" id="4.1.1.21" evidence="4 11"/>
<dbReference type="Pfam" id="PF17769">
    <property type="entry name" value="PurK_C"/>
    <property type="match status" value="1"/>
</dbReference>
<dbReference type="AlphaFoldDB" id="R8BA66"/>
<keyword evidence="6 11" id="KW-0547">Nucleotide-binding</keyword>
<dbReference type="Pfam" id="PF02222">
    <property type="entry name" value="ATP-grasp"/>
    <property type="match status" value="1"/>
</dbReference>
<dbReference type="InterPro" id="IPR016185">
    <property type="entry name" value="PreATP-grasp_dom_sf"/>
</dbReference>
<evidence type="ECO:0000256" key="4">
    <source>
        <dbReference type="ARBA" id="ARBA00012329"/>
    </source>
</evidence>
<dbReference type="GO" id="GO:0006189">
    <property type="term" value="P:'de novo' IMP biosynthetic process"/>
    <property type="evidence" value="ECO:0007669"/>
    <property type="project" value="UniProtKB-UniRule"/>
</dbReference>
<dbReference type="Proteomes" id="UP000014074">
    <property type="component" value="Unassembled WGS sequence"/>
</dbReference>
<evidence type="ECO:0000313" key="16">
    <source>
        <dbReference type="Proteomes" id="UP000014074"/>
    </source>
</evidence>
<proteinExistence type="inferred from homology"/>